<dbReference type="InterPro" id="IPR021196">
    <property type="entry name" value="PdxT/SNO_CS"/>
</dbReference>
<evidence type="ECO:0000256" key="6">
    <source>
        <dbReference type="ARBA" id="ARBA00049534"/>
    </source>
</evidence>
<feature type="active site" description="Nucleophile" evidence="7">
    <location>
        <position position="92"/>
    </location>
</feature>
<dbReference type="NCBIfam" id="TIGR03800">
    <property type="entry name" value="PLP_synth_Pdx2"/>
    <property type="match status" value="1"/>
</dbReference>
<dbReference type="GO" id="GO:0004359">
    <property type="term" value="F:glutaminase activity"/>
    <property type="evidence" value="ECO:0007669"/>
    <property type="project" value="UniProtKB-EC"/>
</dbReference>
<keyword evidence="3" id="KW-0378">Hydrolase</keyword>
<dbReference type="GO" id="GO:0016829">
    <property type="term" value="F:lyase activity"/>
    <property type="evidence" value="ECO:0007669"/>
    <property type="project" value="UniProtKB-KW"/>
</dbReference>
<dbReference type="FunFam" id="3.40.50.880:FF:000077">
    <property type="entry name" value="Unplaced genomic scaffold supercont2.4, whole genome shotgun sequence"/>
    <property type="match status" value="1"/>
</dbReference>
<evidence type="ECO:0000256" key="8">
    <source>
        <dbReference type="PIRSR" id="PIRSR005639-2"/>
    </source>
</evidence>
<dbReference type="PROSITE" id="PS01236">
    <property type="entry name" value="PDXT_SNO_1"/>
    <property type="match status" value="1"/>
</dbReference>
<evidence type="ECO:0000256" key="1">
    <source>
        <dbReference type="ARBA" id="ARBA00008345"/>
    </source>
</evidence>
<evidence type="ECO:0000256" key="7">
    <source>
        <dbReference type="PIRSR" id="PIRSR005639-1"/>
    </source>
</evidence>
<evidence type="ECO:0000313" key="10">
    <source>
        <dbReference type="Proteomes" id="UP000076842"/>
    </source>
</evidence>
<evidence type="ECO:0000313" key="9">
    <source>
        <dbReference type="EMBL" id="KZT50892.1"/>
    </source>
</evidence>
<evidence type="ECO:0000256" key="2">
    <source>
        <dbReference type="ARBA" id="ARBA00012918"/>
    </source>
</evidence>
<comment type="catalytic activity">
    <reaction evidence="6">
        <text>L-glutamine + H2O = L-glutamate + NH4(+)</text>
        <dbReference type="Rhea" id="RHEA:15889"/>
        <dbReference type="ChEBI" id="CHEBI:15377"/>
        <dbReference type="ChEBI" id="CHEBI:28938"/>
        <dbReference type="ChEBI" id="CHEBI:29985"/>
        <dbReference type="ChEBI" id="CHEBI:58359"/>
        <dbReference type="EC" id="3.5.1.2"/>
    </reaction>
</comment>
<dbReference type="PROSITE" id="PS51130">
    <property type="entry name" value="PDXT_SNO_2"/>
    <property type="match status" value="1"/>
</dbReference>
<dbReference type="GO" id="GO:0042823">
    <property type="term" value="P:pyridoxal phosphate biosynthetic process"/>
    <property type="evidence" value="ECO:0007669"/>
    <property type="project" value="InterPro"/>
</dbReference>
<feature type="binding site" evidence="8">
    <location>
        <position position="122"/>
    </location>
    <ligand>
        <name>L-glutamine</name>
        <dbReference type="ChEBI" id="CHEBI:58359"/>
    </ligand>
</feature>
<evidence type="ECO:0000256" key="5">
    <source>
        <dbReference type="ARBA" id="ARBA00023239"/>
    </source>
</evidence>
<dbReference type="PANTHER" id="PTHR31559:SF0">
    <property type="entry name" value="PYRIDOXAL 5'-PHOSPHATE SYNTHASE SUBUNIT SNO1-RELATED"/>
    <property type="match status" value="1"/>
</dbReference>
<dbReference type="CDD" id="cd01749">
    <property type="entry name" value="GATase1_PB"/>
    <property type="match status" value="1"/>
</dbReference>
<feature type="active site" description="Charge relay system" evidence="7">
    <location>
        <position position="215"/>
    </location>
</feature>
<organism evidence="9 10">
    <name type="scientific">Calocera cornea HHB12733</name>
    <dbReference type="NCBI Taxonomy" id="1353952"/>
    <lineage>
        <taxon>Eukaryota</taxon>
        <taxon>Fungi</taxon>
        <taxon>Dikarya</taxon>
        <taxon>Basidiomycota</taxon>
        <taxon>Agaricomycotina</taxon>
        <taxon>Dacrymycetes</taxon>
        <taxon>Dacrymycetales</taxon>
        <taxon>Dacrymycetaceae</taxon>
        <taxon>Calocera</taxon>
    </lineage>
</organism>
<evidence type="ECO:0000256" key="3">
    <source>
        <dbReference type="ARBA" id="ARBA00022801"/>
    </source>
</evidence>
<dbReference type="EC" id="3.5.1.2" evidence="2"/>
<dbReference type="FunCoup" id="A0A165CJ83">
    <property type="interactions" value="93"/>
</dbReference>
<feature type="binding site" evidence="8">
    <location>
        <begin position="153"/>
        <end position="154"/>
    </location>
    <ligand>
        <name>L-glutamine</name>
        <dbReference type="ChEBI" id="CHEBI:58359"/>
    </ligand>
</feature>
<dbReference type="PROSITE" id="PS51273">
    <property type="entry name" value="GATASE_TYPE_1"/>
    <property type="match status" value="1"/>
</dbReference>
<dbReference type="GO" id="GO:1903600">
    <property type="term" value="C:glutaminase complex"/>
    <property type="evidence" value="ECO:0007669"/>
    <property type="project" value="TreeGrafter"/>
</dbReference>
<dbReference type="EMBL" id="KV424137">
    <property type="protein sequence ID" value="KZT50892.1"/>
    <property type="molecule type" value="Genomic_DNA"/>
</dbReference>
<dbReference type="InterPro" id="IPR002161">
    <property type="entry name" value="PdxT/SNO"/>
</dbReference>
<gene>
    <name evidence="9" type="ORF">CALCODRAFT_504183</name>
</gene>
<sequence>MSSDTPEEIVIGVLALQGAFAEHQAILMRLKLPSHPISPLLVRTAEDLAKCAALIIPGGESTTIASVAARTGMLQLLRDTCRDPSKPVWGTCAGCILLAKEATGLKKGGQELFGGMGVGVRRNGYGTQLESFEVMLDIPGLRDPERPFAGVFIRAPIIEHVDTSAPSSSSIETEIVARVPASCLPAELQEAAETSTTDYTVVAMRQGKKFVTTFHPELTKDERLHEFFIKRCVLELPAGK</sequence>
<dbReference type="GO" id="GO:0005829">
    <property type="term" value="C:cytosol"/>
    <property type="evidence" value="ECO:0007669"/>
    <property type="project" value="TreeGrafter"/>
</dbReference>
<dbReference type="Pfam" id="PF01174">
    <property type="entry name" value="SNO"/>
    <property type="match status" value="1"/>
</dbReference>
<dbReference type="AlphaFoldDB" id="A0A165CJ83"/>
<dbReference type="OrthoDB" id="2039at2759"/>
<proteinExistence type="inferred from homology"/>
<dbReference type="SUPFAM" id="SSF52317">
    <property type="entry name" value="Class I glutamine amidotransferase-like"/>
    <property type="match status" value="1"/>
</dbReference>
<keyword evidence="5" id="KW-0456">Lyase</keyword>
<dbReference type="InParanoid" id="A0A165CJ83"/>
<dbReference type="Gene3D" id="3.40.50.880">
    <property type="match status" value="1"/>
</dbReference>
<dbReference type="Proteomes" id="UP000076842">
    <property type="component" value="Unassembled WGS sequence"/>
</dbReference>
<feature type="binding site" evidence="8">
    <location>
        <begin position="59"/>
        <end position="61"/>
    </location>
    <ligand>
        <name>L-glutamine</name>
        <dbReference type="ChEBI" id="CHEBI:58359"/>
    </ligand>
</feature>
<dbReference type="PANTHER" id="PTHR31559">
    <property type="entry name" value="PYRIDOXAL 5'-PHOSPHATE SYNTHASE SUBUNIT SNO"/>
    <property type="match status" value="1"/>
</dbReference>
<feature type="active site" description="Charge relay system" evidence="7">
    <location>
        <position position="217"/>
    </location>
</feature>
<dbReference type="STRING" id="1353952.A0A165CJ83"/>
<protein>
    <recommendedName>
        <fullName evidence="2">glutaminase</fullName>
        <ecNumber evidence="2">3.5.1.2</ecNumber>
    </recommendedName>
</protein>
<dbReference type="GO" id="GO:0016740">
    <property type="term" value="F:transferase activity"/>
    <property type="evidence" value="ECO:0007669"/>
    <property type="project" value="UniProtKB-KW"/>
</dbReference>
<comment type="similarity">
    <text evidence="1">Belongs to the glutaminase PdxT/SNO family.</text>
</comment>
<keyword evidence="9" id="KW-0808">Transferase</keyword>
<keyword evidence="10" id="KW-1185">Reference proteome</keyword>
<dbReference type="PIRSF" id="PIRSF005639">
    <property type="entry name" value="Glut_amidoT_SNO"/>
    <property type="match status" value="1"/>
</dbReference>
<name>A0A165CJ83_9BASI</name>
<accession>A0A165CJ83</accession>
<evidence type="ECO:0000256" key="4">
    <source>
        <dbReference type="ARBA" id="ARBA00022962"/>
    </source>
</evidence>
<reference evidence="9 10" key="1">
    <citation type="journal article" date="2016" name="Mol. Biol. Evol.">
        <title>Comparative Genomics of Early-Diverging Mushroom-Forming Fungi Provides Insights into the Origins of Lignocellulose Decay Capabilities.</title>
        <authorList>
            <person name="Nagy L.G."/>
            <person name="Riley R."/>
            <person name="Tritt A."/>
            <person name="Adam C."/>
            <person name="Daum C."/>
            <person name="Floudas D."/>
            <person name="Sun H."/>
            <person name="Yadav J.S."/>
            <person name="Pangilinan J."/>
            <person name="Larsson K.H."/>
            <person name="Matsuura K."/>
            <person name="Barry K."/>
            <person name="Labutti K."/>
            <person name="Kuo R."/>
            <person name="Ohm R.A."/>
            <person name="Bhattacharya S.S."/>
            <person name="Shirouzu T."/>
            <person name="Yoshinaga Y."/>
            <person name="Martin F.M."/>
            <person name="Grigoriev I.V."/>
            <person name="Hibbett D.S."/>
        </authorList>
    </citation>
    <scope>NUCLEOTIDE SEQUENCE [LARGE SCALE GENOMIC DNA]</scope>
    <source>
        <strain evidence="9 10">HHB12733</strain>
    </source>
</reference>
<dbReference type="GO" id="GO:0008614">
    <property type="term" value="P:pyridoxine metabolic process"/>
    <property type="evidence" value="ECO:0007669"/>
    <property type="project" value="TreeGrafter"/>
</dbReference>
<keyword evidence="4 9" id="KW-0315">Glutamine amidotransferase</keyword>
<dbReference type="InterPro" id="IPR029062">
    <property type="entry name" value="Class_I_gatase-like"/>
</dbReference>